<dbReference type="PIRSF" id="PIRSF002162">
    <property type="entry name" value="Ribosomal_L6"/>
    <property type="match status" value="1"/>
</dbReference>
<evidence type="ECO:0000256" key="1">
    <source>
        <dbReference type="ARBA" id="ARBA00009356"/>
    </source>
</evidence>
<comment type="subcellular location">
    <subcellularLocation>
        <location evidence="4">Plastid</location>
        <location evidence="4">Chloroplast</location>
    </subcellularLocation>
</comment>
<evidence type="ECO:0000256" key="4">
    <source>
        <dbReference type="HAMAP-Rule" id="MF_01365"/>
    </source>
</evidence>
<dbReference type="GO" id="GO:0009507">
    <property type="term" value="C:chloroplast"/>
    <property type="evidence" value="ECO:0007669"/>
    <property type="project" value="UniProtKB-SubCell"/>
</dbReference>
<evidence type="ECO:0000256" key="5">
    <source>
        <dbReference type="RuleBase" id="RU003869"/>
    </source>
</evidence>
<dbReference type="FunFam" id="3.90.930.12:FF:000001">
    <property type="entry name" value="50S ribosomal protein L6"/>
    <property type="match status" value="1"/>
</dbReference>
<dbReference type="HAMAP" id="MF_01365_B">
    <property type="entry name" value="Ribosomal_uL6_B"/>
    <property type="match status" value="1"/>
</dbReference>
<accession>A0A1Z1MEK6</accession>
<dbReference type="GO" id="GO:1990904">
    <property type="term" value="C:ribonucleoprotein complex"/>
    <property type="evidence" value="ECO:0007669"/>
    <property type="project" value="UniProtKB-KW"/>
</dbReference>
<evidence type="ECO:0000256" key="3">
    <source>
        <dbReference type="ARBA" id="ARBA00023274"/>
    </source>
</evidence>
<dbReference type="InterPro" id="IPR002358">
    <property type="entry name" value="Ribosomal_uL6_CS"/>
</dbReference>
<dbReference type="InterPro" id="IPR020040">
    <property type="entry name" value="Ribosomal_uL6_a/b-dom"/>
</dbReference>
<dbReference type="GO" id="GO:0019843">
    <property type="term" value="F:rRNA binding"/>
    <property type="evidence" value="ECO:0007669"/>
    <property type="project" value="UniProtKB-UniRule"/>
</dbReference>
<sequence length="178" mass="19814">MSRIGKKEVRIPKNTEIRINQSVIKMIGVKGEISYNIPKEINVSQKENKLVVTKNSKTKQAQALHGLSRSIINNMSIGVSEGFSKKLIIQGVGYRSQMDGKTLILNLGYSHAIRIQSPENITINVDKNTHITISGINKEKVGQVAATIRSTRPPEPYKGKGIRYEHENIRRKVGKAGK</sequence>
<dbReference type="NCBIfam" id="TIGR03654">
    <property type="entry name" value="L6_bact"/>
    <property type="match status" value="1"/>
</dbReference>
<dbReference type="InterPro" id="IPR036789">
    <property type="entry name" value="Ribosomal_uL6-like_a/b-dom_sf"/>
</dbReference>
<gene>
    <name evidence="4 7" type="primary">rpl6</name>
</gene>
<keyword evidence="4" id="KW-0699">rRNA-binding</keyword>
<dbReference type="GeneID" id="33357455"/>
<dbReference type="GO" id="GO:0003735">
    <property type="term" value="F:structural constituent of ribosome"/>
    <property type="evidence" value="ECO:0007669"/>
    <property type="project" value="InterPro"/>
</dbReference>
<dbReference type="SUPFAM" id="SSF56053">
    <property type="entry name" value="Ribosomal protein L6"/>
    <property type="match status" value="2"/>
</dbReference>
<evidence type="ECO:0000256" key="2">
    <source>
        <dbReference type="ARBA" id="ARBA00022980"/>
    </source>
</evidence>
<keyword evidence="4" id="KW-0694">RNA-binding</keyword>
<dbReference type="PRINTS" id="PR00059">
    <property type="entry name" value="RIBOSOMALL6"/>
</dbReference>
<comment type="similarity">
    <text evidence="1 4 5">Belongs to the universal ribosomal protein uL6 family.</text>
</comment>
<dbReference type="RefSeq" id="YP_009395433.1">
    <property type="nucleotide sequence ID" value="NC_035277.1"/>
</dbReference>
<dbReference type="Gene3D" id="3.90.930.12">
    <property type="entry name" value="Ribosomal protein L6, alpha-beta domain"/>
    <property type="match status" value="2"/>
</dbReference>
<dbReference type="InterPro" id="IPR019906">
    <property type="entry name" value="Ribosomal_uL6_bac-type"/>
</dbReference>
<name>A0A1Z1MEK6_9FLOR</name>
<feature type="domain" description="Large ribosomal subunit protein uL6 alpha-beta" evidence="6">
    <location>
        <begin position="91"/>
        <end position="164"/>
    </location>
</feature>
<organism evidence="7">
    <name type="scientific">Polysiphonia infestans</name>
    <dbReference type="NCBI Taxonomy" id="2006978"/>
    <lineage>
        <taxon>Eukaryota</taxon>
        <taxon>Rhodophyta</taxon>
        <taxon>Florideophyceae</taxon>
        <taxon>Rhodymeniophycidae</taxon>
        <taxon>Ceramiales</taxon>
        <taxon>Rhodomelaceae</taxon>
        <taxon>Polysiphonioideae</taxon>
        <taxon>Polysiphonia</taxon>
    </lineage>
</organism>
<dbReference type="GO" id="GO:0002181">
    <property type="term" value="P:cytoplasmic translation"/>
    <property type="evidence" value="ECO:0007669"/>
    <property type="project" value="TreeGrafter"/>
</dbReference>
<keyword evidence="7" id="KW-0934">Plastid</keyword>
<dbReference type="EMBL" id="MF101432">
    <property type="protein sequence ID" value="ARW64413.1"/>
    <property type="molecule type" value="Genomic_DNA"/>
</dbReference>
<dbReference type="PANTHER" id="PTHR11655">
    <property type="entry name" value="60S/50S RIBOSOMAL PROTEIN L6/L9"/>
    <property type="match status" value="1"/>
</dbReference>
<dbReference type="AlphaFoldDB" id="A0A1Z1MEK6"/>
<dbReference type="InterPro" id="IPR000702">
    <property type="entry name" value="Ribosomal_uL6-like"/>
</dbReference>
<dbReference type="PANTHER" id="PTHR11655:SF14">
    <property type="entry name" value="LARGE RIBOSOMAL SUBUNIT PROTEIN UL6M"/>
    <property type="match status" value="1"/>
</dbReference>
<evidence type="ECO:0000259" key="6">
    <source>
        <dbReference type="Pfam" id="PF00347"/>
    </source>
</evidence>
<geneLocation type="chloroplast" evidence="7"/>
<keyword evidence="7" id="KW-0150">Chloroplast</keyword>
<comment type="subunit">
    <text evidence="4">Part of the 50S ribosomal subunit.</text>
</comment>
<keyword evidence="3 4" id="KW-0687">Ribonucleoprotein</keyword>
<evidence type="ECO:0000313" key="7">
    <source>
        <dbReference type="EMBL" id="ARW64413.1"/>
    </source>
</evidence>
<reference evidence="7" key="1">
    <citation type="journal article" date="2017" name="J. Phycol.">
        <title>Analysis of chloroplast genomes and a supermatrix inform reclassification of the Rhodomelaceae (Rhodophyta).</title>
        <authorList>
            <person name="Diaz-Tapia P."/>
            <person name="Maggs C.A."/>
            <person name="West J.A."/>
            <person name="Verbruggen H."/>
        </authorList>
    </citation>
    <scope>NUCLEOTIDE SEQUENCE</scope>
    <source>
        <strain evidence="7">PD763</strain>
    </source>
</reference>
<dbReference type="PROSITE" id="PS00525">
    <property type="entry name" value="RIBOSOMAL_L6_1"/>
    <property type="match status" value="1"/>
</dbReference>
<feature type="domain" description="Large ribosomal subunit protein uL6 alpha-beta" evidence="6">
    <location>
        <begin position="11"/>
        <end position="82"/>
    </location>
</feature>
<dbReference type="GO" id="GO:0005840">
    <property type="term" value="C:ribosome"/>
    <property type="evidence" value="ECO:0007669"/>
    <property type="project" value="UniProtKB-KW"/>
</dbReference>
<comment type="function">
    <text evidence="4">Binds 23S rRNA.</text>
</comment>
<dbReference type="Pfam" id="PF00347">
    <property type="entry name" value="Ribosomal_L6"/>
    <property type="match status" value="2"/>
</dbReference>
<proteinExistence type="inferred from homology"/>
<keyword evidence="2 4" id="KW-0689">Ribosomal protein</keyword>
<protein>
    <recommendedName>
        <fullName evidence="4">Large ribosomal subunit protein uL6c</fullName>
    </recommendedName>
</protein>